<evidence type="ECO:0008006" key="8">
    <source>
        <dbReference type="Google" id="ProtNLM"/>
    </source>
</evidence>
<dbReference type="InterPro" id="IPR016137">
    <property type="entry name" value="RGS"/>
</dbReference>
<dbReference type="PROSITE" id="PS50132">
    <property type="entry name" value="RGS"/>
    <property type="match status" value="1"/>
</dbReference>
<dbReference type="Gene3D" id="2.30.42.10">
    <property type="match status" value="1"/>
</dbReference>
<dbReference type="InterPro" id="IPR036034">
    <property type="entry name" value="PDZ_sf"/>
</dbReference>
<dbReference type="InterPro" id="IPR036305">
    <property type="entry name" value="RGS_sf"/>
</dbReference>
<dbReference type="FunFam" id="1.10.196.10:FF:000001">
    <property type="entry name" value="Regulator of G-protein signaling 8"/>
    <property type="match status" value="1"/>
</dbReference>
<feature type="region of interest" description="Disordered" evidence="2">
    <location>
        <begin position="101"/>
        <end position="120"/>
    </location>
</feature>
<protein>
    <recommendedName>
        <fullName evidence="8">Regulator of G-protein signaling 3-like</fullName>
    </recommendedName>
</protein>
<proteinExistence type="predicted"/>
<accession>A0AAN8M7P0</accession>
<reference evidence="6 7" key="1">
    <citation type="submission" date="2021-04" db="EMBL/GenBank/DDBJ databases">
        <authorList>
            <person name="De Guttry C."/>
            <person name="Zahm M."/>
            <person name="Klopp C."/>
            <person name="Cabau C."/>
            <person name="Louis A."/>
            <person name="Berthelot C."/>
            <person name="Parey E."/>
            <person name="Roest Crollius H."/>
            <person name="Montfort J."/>
            <person name="Robinson-Rechavi M."/>
            <person name="Bucao C."/>
            <person name="Bouchez O."/>
            <person name="Gislard M."/>
            <person name="Lluch J."/>
            <person name="Milhes M."/>
            <person name="Lampietro C."/>
            <person name="Lopez Roques C."/>
            <person name="Donnadieu C."/>
            <person name="Braasch I."/>
            <person name="Desvignes T."/>
            <person name="Postlethwait J."/>
            <person name="Bobe J."/>
            <person name="Wedekind C."/>
            <person name="Guiguen Y."/>
        </authorList>
    </citation>
    <scope>NUCLEOTIDE SEQUENCE [LARGE SCALE GENOMIC DNA]</scope>
    <source>
        <strain evidence="6">Cs_M1</strain>
        <tissue evidence="6">Blood</tissue>
    </source>
</reference>
<evidence type="ECO:0000259" key="5">
    <source>
        <dbReference type="PROSITE" id="PS50132"/>
    </source>
</evidence>
<name>A0AAN8M7P0_9TELE</name>
<dbReference type="SUPFAM" id="SSF48097">
    <property type="entry name" value="Regulator of G-protein signaling, RGS"/>
    <property type="match status" value="1"/>
</dbReference>
<dbReference type="PRINTS" id="PR01301">
    <property type="entry name" value="RGSPROTEIN"/>
</dbReference>
<dbReference type="PROSITE" id="PS50004">
    <property type="entry name" value="C2"/>
    <property type="match status" value="1"/>
</dbReference>
<dbReference type="Proteomes" id="UP001356427">
    <property type="component" value="Unassembled WGS sequence"/>
</dbReference>
<feature type="compositionally biased region" description="Acidic residues" evidence="2">
    <location>
        <begin position="869"/>
        <end position="886"/>
    </location>
</feature>
<dbReference type="PANTHER" id="PTHR46848:SF1">
    <property type="entry name" value="REGULATOR OF G-PROTEIN SIGNALING 3"/>
    <property type="match status" value="1"/>
</dbReference>
<dbReference type="InterPro" id="IPR024066">
    <property type="entry name" value="RGS_subdom1/3"/>
</dbReference>
<dbReference type="SMART" id="SM00239">
    <property type="entry name" value="C2"/>
    <property type="match status" value="1"/>
</dbReference>
<dbReference type="InterPro" id="IPR001478">
    <property type="entry name" value="PDZ"/>
</dbReference>
<dbReference type="Gene3D" id="1.10.167.10">
    <property type="entry name" value="Regulator of G-protein Signalling 4, domain 2"/>
    <property type="match status" value="1"/>
</dbReference>
<feature type="region of interest" description="Disordered" evidence="2">
    <location>
        <begin position="741"/>
        <end position="761"/>
    </location>
</feature>
<feature type="region of interest" description="Disordered" evidence="2">
    <location>
        <begin position="279"/>
        <end position="299"/>
    </location>
</feature>
<dbReference type="SMART" id="SM00228">
    <property type="entry name" value="PDZ"/>
    <property type="match status" value="1"/>
</dbReference>
<dbReference type="GO" id="GO:0005886">
    <property type="term" value="C:plasma membrane"/>
    <property type="evidence" value="ECO:0007669"/>
    <property type="project" value="TreeGrafter"/>
</dbReference>
<keyword evidence="7" id="KW-1185">Reference proteome</keyword>
<sequence length="1182" mass="133056">MSMENVKPHQDKRKSGHRLPERACQPEPPTKRKCRERRDAVFPMGNMENRTTEGDPRNVMRRVEHRHIVRPGADRWDRAAVVHRSPGAEVKVAMVKKTSLKNTDAEPAPRKRRKIHPSGFMGKGQLRVSIRPENGCLEIQIIEARGLLGKKNRTCDSYVKLAIIPDLNHSTNRKTETVLDCKNPLFHETFLLAISVEDYQKRLLVTVWNRNLSSRRSEFLGCMSFGTHSLITSSKVISGWYYLLGEELGRSKHLKVASRHLTGRQDSAGELRRAPLASKPREAVLSDHGAPASETVLPPSPENMQCLTVTILRGKDGFGFTICSDSPVRVQAVDPGGPAHQAGLQQMDTVLQLNGLPVEQWKCVDLAHAFRNCHNEITVVVWRTVPVMKPYFEGLIHRPSYKASAYDTVVSPVEKKRDKTPPLLTHPAHGRRSGRKQGLGSVGKGGLGSLWRDKREDKGQEPDYGTAKVRTRTLKGTRVTSSNGDNYIILSPVDPGSQILQPIYQDRNGTLGGIYQTHPSGGLQQGNGFLQDTAGGLQARGLSSRRSSNGKMATMLPPSGYQPSYGNYQNCTIVQSHLPYSNYGTYVTLAPKTLIFPVFVQPLELCSERTLLLSEEIILHESQYMSIKVTLLIYTDLMLLTREDEAGHCNVLQSPLYLHHLRLRDVPADVLRLYIVHWTERSECLFSLEAYTVEQKKRVHQCLRENIDKQLEQRDTLVHDQMLEPMADVHCELGILSLGRQATEEPSSHGRSPEPYSMSSLPAKTLNLTPLVVRSTEDLGQKLPLTPPPCTMGKTCKSMSLERMGIWKEREEGDEERQQGEGESASETSETACIGAIPLSPSPSSPVTVPDVRFLDRSFNTEPTSSPEEVGEEEEEEDEEDSDEDDLERRSIGECSPFRKRGAGVSGGGEPRALHRRTLSEGSLLQEPRSPRFISDSTIHRLDRGHAPLPGGWTRPSPKTLRKELTRNGGSVHQLYMLLSGRKVCSESDCNCEFEHGHTKKKKSMNLAKDMKNRLTFLRRKNDFYGSNPTNGLEKVLKSVKPSPEEALKWGECFDTLLAHKYGVAVFQRFLQTEFSEENLDFWLACEKYRKIKSQSKMASRAKQIFSEYMSIQSCKEVNLDSYTREVTKENLQSTSASTFDLAQNRIYGLMEKDPYPRFLRSDLYRDLTNQKRFNAMVPDLP</sequence>
<feature type="domain" description="PDZ" evidence="4">
    <location>
        <begin position="308"/>
        <end position="385"/>
    </location>
</feature>
<dbReference type="InterPro" id="IPR044926">
    <property type="entry name" value="RGS_subdomain_2"/>
</dbReference>
<feature type="region of interest" description="Disordered" evidence="2">
    <location>
        <begin position="1"/>
        <end position="55"/>
    </location>
</feature>
<dbReference type="SUPFAM" id="SSF49562">
    <property type="entry name" value="C2 domain (Calcium/lipid-binding domain, CaLB)"/>
    <property type="match status" value="1"/>
</dbReference>
<dbReference type="SMART" id="SM00315">
    <property type="entry name" value="RGS"/>
    <property type="match status" value="1"/>
</dbReference>
<dbReference type="InterPro" id="IPR035892">
    <property type="entry name" value="C2_domain_sf"/>
</dbReference>
<evidence type="ECO:0000256" key="1">
    <source>
        <dbReference type="ARBA" id="ARBA00022700"/>
    </source>
</evidence>
<dbReference type="PANTHER" id="PTHR46848">
    <property type="entry name" value="REGULATOR OF G-PROTEIN SIGNALING 3"/>
    <property type="match status" value="1"/>
</dbReference>
<comment type="caution">
    <text evidence="6">The sequence shown here is derived from an EMBL/GenBank/DDBJ whole genome shotgun (WGS) entry which is preliminary data.</text>
</comment>
<evidence type="ECO:0000256" key="2">
    <source>
        <dbReference type="SAM" id="MobiDB-lite"/>
    </source>
</evidence>
<dbReference type="FunFam" id="1.10.167.10:FF:000001">
    <property type="entry name" value="Putative regulator of g-protein signaling 12"/>
    <property type="match status" value="1"/>
</dbReference>
<dbReference type="Pfam" id="PF00168">
    <property type="entry name" value="C2"/>
    <property type="match status" value="1"/>
</dbReference>
<dbReference type="AlphaFoldDB" id="A0AAN8M7P0"/>
<dbReference type="Gene3D" id="2.60.40.150">
    <property type="entry name" value="C2 domain"/>
    <property type="match status" value="1"/>
</dbReference>
<dbReference type="SUPFAM" id="SSF50729">
    <property type="entry name" value="PH domain-like"/>
    <property type="match status" value="1"/>
</dbReference>
<feature type="compositionally biased region" description="Low complexity" evidence="2">
    <location>
        <begin position="821"/>
        <end position="830"/>
    </location>
</feature>
<evidence type="ECO:0000313" key="7">
    <source>
        <dbReference type="Proteomes" id="UP001356427"/>
    </source>
</evidence>
<feature type="compositionally biased region" description="Basic and acidic residues" evidence="2">
    <location>
        <begin position="810"/>
        <end position="820"/>
    </location>
</feature>
<feature type="region of interest" description="Disordered" evidence="2">
    <location>
        <begin position="858"/>
        <end position="959"/>
    </location>
</feature>
<gene>
    <name evidence="6" type="ORF">J4Q44_G00169380</name>
</gene>
<feature type="domain" description="RGS" evidence="5">
    <location>
        <begin position="1053"/>
        <end position="1169"/>
    </location>
</feature>
<feature type="region of interest" description="Disordered" evidence="2">
    <location>
        <begin position="810"/>
        <end position="830"/>
    </location>
</feature>
<evidence type="ECO:0000259" key="4">
    <source>
        <dbReference type="PROSITE" id="PS50106"/>
    </source>
</evidence>
<dbReference type="GO" id="GO:0009968">
    <property type="term" value="P:negative regulation of signal transduction"/>
    <property type="evidence" value="ECO:0007669"/>
    <property type="project" value="UniProtKB-KW"/>
</dbReference>
<evidence type="ECO:0000313" key="6">
    <source>
        <dbReference type="EMBL" id="KAK6313591.1"/>
    </source>
</evidence>
<dbReference type="CDD" id="cd06711">
    <property type="entry name" value="PDZ_RGS3-like"/>
    <property type="match status" value="1"/>
</dbReference>
<dbReference type="EMBL" id="JAGTTL010000014">
    <property type="protein sequence ID" value="KAK6313591.1"/>
    <property type="molecule type" value="Genomic_DNA"/>
</dbReference>
<feature type="compositionally biased region" description="Basic and acidic residues" evidence="2">
    <location>
        <begin position="742"/>
        <end position="752"/>
    </location>
</feature>
<feature type="compositionally biased region" description="Polar residues" evidence="2">
    <location>
        <begin position="858"/>
        <end position="867"/>
    </location>
</feature>
<feature type="compositionally biased region" description="Basic and acidic residues" evidence="2">
    <location>
        <begin position="451"/>
        <end position="461"/>
    </location>
</feature>
<dbReference type="Gene3D" id="1.10.196.10">
    <property type="match status" value="1"/>
</dbReference>
<dbReference type="GO" id="GO:0005634">
    <property type="term" value="C:nucleus"/>
    <property type="evidence" value="ECO:0007669"/>
    <property type="project" value="TreeGrafter"/>
</dbReference>
<dbReference type="Pfam" id="PF00595">
    <property type="entry name" value="PDZ"/>
    <property type="match status" value="1"/>
</dbReference>
<organism evidence="6 7">
    <name type="scientific">Coregonus suidteri</name>
    <dbReference type="NCBI Taxonomy" id="861788"/>
    <lineage>
        <taxon>Eukaryota</taxon>
        <taxon>Metazoa</taxon>
        <taxon>Chordata</taxon>
        <taxon>Craniata</taxon>
        <taxon>Vertebrata</taxon>
        <taxon>Euteleostomi</taxon>
        <taxon>Actinopterygii</taxon>
        <taxon>Neopterygii</taxon>
        <taxon>Teleostei</taxon>
        <taxon>Protacanthopterygii</taxon>
        <taxon>Salmoniformes</taxon>
        <taxon>Salmonidae</taxon>
        <taxon>Coregoninae</taxon>
        <taxon>Coregonus</taxon>
    </lineage>
</organism>
<feature type="region of interest" description="Disordered" evidence="2">
    <location>
        <begin position="412"/>
        <end position="467"/>
    </location>
</feature>
<dbReference type="PROSITE" id="PS50106">
    <property type="entry name" value="PDZ"/>
    <property type="match status" value="1"/>
</dbReference>
<dbReference type="InterPro" id="IPR000008">
    <property type="entry name" value="C2_dom"/>
</dbReference>
<feature type="domain" description="C2" evidence="3">
    <location>
        <begin position="122"/>
        <end position="241"/>
    </location>
</feature>
<dbReference type="InterPro" id="IPR034951">
    <property type="entry name" value="RGS_RGS3"/>
</dbReference>
<keyword evidence="1" id="KW-0734">Signal transduction inhibitor</keyword>
<dbReference type="CDD" id="cd08713">
    <property type="entry name" value="RGS_RGS3"/>
    <property type="match status" value="1"/>
</dbReference>
<dbReference type="SUPFAM" id="SSF50156">
    <property type="entry name" value="PDZ domain-like"/>
    <property type="match status" value="1"/>
</dbReference>
<evidence type="ECO:0000259" key="3">
    <source>
        <dbReference type="PROSITE" id="PS50004"/>
    </source>
</evidence>
<dbReference type="Pfam" id="PF00615">
    <property type="entry name" value="RGS"/>
    <property type="match status" value="1"/>
</dbReference>